<gene>
    <name evidence="3" type="ORF">ACFPOU_22335</name>
</gene>
<dbReference type="Proteomes" id="UP001596031">
    <property type="component" value="Unassembled WGS sequence"/>
</dbReference>
<dbReference type="CDD" id="cd00130">
    <property type="entry name" value="PAS"/>
    <property type="match status" value="2"/>
</dbReference>
<dbReference type="PANTHER" id="PTHR44757">
    <property type="entry name" value="DIGUANYLATE CYCLASE DGCP"/>
    <property type="match status" value="1"/>
</dbReference>
<comment type="caution">
    <text evidence="3">The sequence shown here is derived from an EMBL/GenBank/DDBJ whole genome shotgun (WGS) entry which is preliminary data.</text>
</comment>
<dbReference type="Gene3D" id="3.30.450.20">
    <property type="entry name" value="PAS domain"/>
    <property type="match status" value="3"/>
</dbReference>
<dbReference type="SUPFAM" id="SSF55785">
    <property type="entry name" value="PYP-like sensor domain (PAS domain)"/>
    <property type="match status" value="3"/>
</dbReference>
<dbReference type="PROSITE" id="PS50113">
    <property type="entry name" value="PAC"/>
    <property type="match status" value="1"/>
</dbReference>
<dbReference type="RefSeq" id="WP_379726796.1">
    <property type="nucleotide sequence ID" value="NZ_JBHSMS010000079.1"/>
</dbReference>
<protein>
    <submittedName>
        <fullName evidence="3">PAS domain-containing protein</fullName>
    </submittedName>
</protein>
<dbReference type="Pfam" id="PF13426">
    <property type="entry name" value="PAS_9"/>
    <property type="match status" value="1"/>
</dbReference>
<feature type="compositionally biased region" description="Pro residues" evidence="1">
    <location>
        <begin position="394"/>
        <end position="404"/>
    </location>
</feature>
<name>A0ABW0PMF2_9BURK</name>
<evidence type="ECO:0000256" key="1">
    <source>
        <dbReference type="SAM" id="MobiDB-lite"/>
    </source>
</evidence>
<sequence length="404" mass="44589">MNRPQQDAAPALPPGLDLPLLLDHTSDAIICLDIDWRYTYVNRAAEMLLRRKRGSLLGRIHWQEYPALLGTPAERHLRAARQSGRPVSFEQFLPGLYAWHAVMAIPSAGTLMLVSRDIGDRMRMLRDEAVRESLRSVLENVSVAVTITRGSEHRIELQNACSRALLDGRNVEGSTVRSALPEAEQQGFIALLDRVFSSGEMFAGEDLSLTYDRDGSGTPCQAYFDVTYQPIFDTDGQVSGILHMAVEVTKRLTERQLLSRYAAERDAALRQLSEGVIMTDPHGRITFVNERAAALHGVSVLDIGVDAYADTYQLLTLDGLPYPPEQLPLARSVLHGETVTNARWCIRRPDGTTLAVEGSAKPVFDEHDNKIACLLVMRPCPDTPGGDLATSGPDTPPPAAMRRR</sequence>
<feature type="domain" description="PAC" evidence="2">
    <location>
        <begin position="203"/>
        <end position="260"/>
    </location>
</feature>
<evidence type="ECO:0000313" key="4">
    <source>
        <dbReference type="Proteomes" id="UP001596031"/>
    </source>
</evidence>
<feature type="region of interest" description="Disordered" evidence="1">
    <location>
        <begin position="384"/>
        <end position="404"/>
    </location>
</feature>
<dbReference type="PANTHER" id="PTHR44757:SF2">
    <property type="entry name" value="BIOFILM ARCHITECTURE MAINTENANCE PROTEIN MBAA"/>
    <property type="match status" value="1"/>
</dbReference>
<dbReference type="InterPro" id="IPR035965">
    <property type="entry name" value="PAS-like_dom_sf"/>
</dbReference>
<keyword evidence="4" id="KW-1185">Reference proteome</keyword>
<proteinExistence type="predicted"/>
<accession>A0ABW0PMF2</accession>
<dbReference type="EMBL" id="JBHSMS010000079">
    <property type="protein sequence ID" value="MFC5513845.1"/>
    <property type="molecule type" value="Genomic_DNA"/>
</dbReference>
<evidence type="ECO:0000313" key="3">
    <source>
        <dbReference type="EMBL" id="MFC5513845.1"/>
    </source>
</evidence>
<dbReference type="InterPro" id="IPR000014">
    <property type="entry name" value="PAS"/>
</dbReference>
<organism evidence="3 4">
    <name type="scientific">Massilia jejuensis</name>
    <dbReference type="NCBI Taxonomy" id="648894"/>
    <lineage>
        <taxon>Bacteria</taxon>
        <taxon>Pseudomonadati</taxon>
        <taxon>Pseudomonadota</taxon>
        <taxon>Betaproteobacteria</taxon>
        <taxon>Burkholderiales</taxon>
        <taxon>Oxalobacteraceae</taxon>
        <taxon>Telluria group</taxon>
        <taxon>Massilia</taxon>
    </lineage>
</organism>
<dbReference type="InterPro" id="IPR052155">
    <property type="entry name" value="Biofilm_reg_signaling"/>
</dbReference>
<dbReference type="SMART" id="SM00091">
    <property type="entry name" value="PAS"/>
    <property type="match status" value="3"/>
</dbReference>
<dbReference type="InterPro" id="IPR000700">
    <property type="entry name" value="PAS-assoc_C"/>
</dbReference>
<dbReference type="Pfam" id="PF08448">
    <property type="entry name" value="PAS_4"/>
    <property type="match status" value="2"/>
</dbReference>
<reference evidence="4" key="1">
    <citation type="journal article" date="2019" name="Int. J. Syst. Evol. Microbiol.">
        <title>The Global Catalogue of Microorganisms (GCM) 10K type strain sequencing project: providing services to taxonomists for standard genome sequencing and annotation.</title>
        <authorList>
            <consortium name="The Broad Institute Genomics Platform"/>
            <consortium name="The Broad Institute Genome Sequencing Center for Infectious Disease"/>
            <person name="Wu L."/>
            <person name="Ma J."/>
        </authorList>
    </citation>
    <scope>NUCLEOTIDE SEQUENCE [LARGE SCALE GENOMIC DNA]</scope>
    <source>
        <strain evidence="4">CCUG 38813</strain>
    </source>
</reference>
<evidence type="ECO:0000259" key="2">
    <source>
        <dbReference type="PROSITE" id="PS50113"/>
    </source>
</evidence>
<dbReference type="InterPro" id="IPR013656">
    <property type="entry name" value="PAS_4"/>
</dbReference>